<dbReference type="AlphaFoldDB" id="A0A0E9QXE3"/>
<organism evidence="1">
    <name type="scientific">Anguilla anguilla</name>
    <name type="common">European freshwater eel</name>
    <name type="synonym">Muraena anguilla</name>
    <dbReference type="NCBI Taxonomy" id="7936"/>
    <lineage>
        <taxon>Eukaryota</taxon>
        <taxon>Metazoa</taxon>
        <taxon>Chordata</taxon>
        <taxon>Craniata</taxon>
        <taxon>Vertebrata</taxon>
        <taxon>Euteleostomi</taxon>
        <taxon>Actinopterygii</taxon>
        <taxon>Neopterygii</taxon>
        <taxon>Teleostei</taxon>
        <taxon>Anguilliformes</taxon>
        <taxon>Anguillidae</taxon>
        <taxon>Anguilla</taxon>
    </lineage>
</organism>
<reference evidence="1" key="2">
    <citation type="journal article" date="2015" name="Fish Shellfish Immunol.">
        <title>Early steps in the European eel (Anguilla anguilla)-Vibrio vulnificus interaction in the gills: Role of the RtxA13 toxin.</title>
        <authorList>
            <person name="Callol A."/>
            <person name="Pajuelo D."/>
            <person name="Ebbesson L."/>
            <person name="Teles M."/>
            <person name="MacKenzie S."/>
            <person name="Amaro C."/>
        </authorList>
    </citation>
    <scope>NUCLEOTIDE SEQUENCE</scope>
</reference>
<name>A0A0E9QXE3_ANGAN</name>
<accession>A0A0E9QXE3</accession>
<evidence type="ECO:0000313" key="1">
    <source>
        <dbReference type="EMBL" id="JAH21626.1"/>
    </source>
</evidence>
<protein>
    <submittedName>
        <fullName evidence="1">Uncharacterized protein</fullName>
    </submittedName>
</protein>
<dbReference type="EMBL" id="GBXM01086951">
    <property type="protein sequence ID" value="JAH21626.1"/>
    <property type="molecule type" value="Transcribed_RNA"/>
</dbReference>
<reference evidence="1" key="1">
    <citation type="submission" date="2014-11" db="EMBL/GenBank/DDBJ databases">
        <authorList>
            <person name="Amaro Gonzalez C."/>
        </authorList>
    </citation>
    <scope>NUCLEOTIDE SEQUENCE</scope>
</reference>
<sequence>MAQQDFGIFNQLLHHCNSASHLDLSLSSAHTWARSESKTEPVSTLVQPCMWAYPTPGCNWLRVCAPQMC</sequence>
<proteinExistence type="predicted"/>